<evidence type="ECO:0000256" key="3">
    <source>
        <dbReference type="ARBA" id="ARBA00022448"/>
    </source>
</evidence>
<evidence type="ECO:0000256" key="9">
    <source>
        <dbReference type="ARBA" id="ARBA00023237"/>
    </source>
</evidence>
<keyword evidence="12" id="KW-0732">Signal</keyword>
<dbReference type="Pfam" id="PF00593">
    <property type="entry name" value="TonB_dep_Rec_b-barrel"/>
    <property type="match status" value="1"/>
</dbReference>
<dbReference type="GO" id="GO:0015891">
    <property type="term" value="P:siderophore transport"/>
    <property type="evidence" value="ECO:0007669"/>
    <property type="project" value="InterPro"/>
</dbReference>
<reference evidence="15 16" key="1">
    <citation type="submission" date="2014-07" db="EMBL/GenBank/DDBJ databases">
        <authorList>
            <person name="Lee K."/>
            <person name="Lim J.Y."/>
            <person name="Hwang I."/>
        </authorList>
    </citation>
    <scope>NUCLEOTIDE SEQUENCE [LARGE SCALE GENOMIC DNA]</scope>
    <source>
        <strain evidence="15 16">KL28</strain>
    </source>
</reference>
<dbReference type="OrthoDB" id="127311at2"/>
<keyword evidence="7 10" id="KW-0472">Membrane</keyword>
<proteinExistence type="inferred from homology"/>
<dbReference type="GO" id="GO:0009279">
    <property type="term" value="C:cell outer membrane"/>
    <property type="evidence" value="ECO:0007669"/>
    <property type="project" value="UniProtKB-SubCell"/>
</dbReference>
<keyword evidence="8 15" id="KW-0675">Receptor</keyword>
<evidence type="ECO:0000256" key="12">
    <source>
        <dbReference type="SAM" id="SignalP"/>
    </source>
</evidence>
<comment type="subcellular location">
    <subcellularLocation>
        <location evidence="1 10">Cell outer membrane</location>
        <topology evidence="1 10">Multi-pass membrane protein</topology>
    </subcellularLocation>
</comment>
<evidence type="ECO:0000256" key="8">
    <source>
        <dbReference type="ARBA" id="ARBA00023170"/>
    </source>
</evidence>
<dbReference type="CDD" id="cd01347">
    <property type="entry name" value="ligand_gated_channel"/>
    <property type="match status" value="1"/>
</dbReference>
<gene>
    <name evidence="15" type="ORF">PSAKL28_36990</name>
</gene>
<dbReference type="PROSITE" id="PS52016">
    <property type="entry name" value="TONB_DEPENDENT_REC_3"/>
    <property type="match status" value="1"/>
</dbReference>
<sequence length="722" mass="80117">MPYSYRFSGCAALLCALSFNASAEAPLTLPDLRIDGRADADDGVLLDTPSQTGSRLGLTPRETPASVNIVNRQQIEQRGAQTTQDMLAGVPGMTAASPPGSAGSVAYRGFSGAQITQLFNGISVQYDSIAARPVDSWIYDRVEAIGGPSSFLFGAGAVGGSINYITKLASRDENFNEGRIKYGSYDSSETSFGFNHALNDGDGIRNYARLDFSHTHSNGYVDREERDAWSVAFSLLTDINDQLSHTLALEYQNESVDSPYWGSPVLNPLGGEMKVDESRRFENYNVEDGRYEQRVRWLRSITEYRFNDDTSLRNTLYHYNTERNFRNLETYAYNADNSQVKRSNALLQRHDQELNGNRIELLHQGQLFGMNSQWSSGIDYSHNVQMNYPRSVTGGFGSVDPAHFDPGHFYDLKGMVPGYQKNRQNTVDTWAAFLENRLQLTDRLSLLTGLRHDHIDLQVHNYRTVDANNPRDFKRIYEPTTGRVGLVYELTPAANVYVQYSTAADPPAGILTTATFAQVRDFDLSTGKQVEVGSKLSFLDGRGAATVAAYHIERKNLATADPANPGVTQPVGKQSSRGIELAASLRVTPQLLAEGNFAYVDAQYDEFNENVGGTSFSRKGNTPTNIPERVANLWLTYDIDPSWQVGGDSRYVSSVYADAANTRYAPAYTVFGAFVGYKVDDDTRITARVRNLTDEVYARWTSSSMLYLGAPRTLELAVQTRF</sequence>
<name>A0A077FHY3_9PSED</name>
<evidence type="ECO:0000256" key="5">
    <source>
        <dbReference type="ARBA" id="ARBA00022692"/>
    </source>
</evidence>
<dbReference type="InterPro" id="IPR010105">
    <property type="entry name" value="TonB_sidphr_rcpt"/>
</dbReference>
<dbReference type="HOGENOM" id="CLU_008287_9_2_6"/>
<dbReference type="SUPFAM" id="SSF56935">
    <property type="entry name" value="Porins"/>
    <property type="match status" value="1"/>
</dbReference>
<dbReference type="InterPro" id="IPR000531">
    <property type="entry name" value="Beta-barrel_TonB"/>
</dbReference>
<evidence type="ECO:0000313" key="16">
    <source>
        <dbReference type="Proteomes" id="UP000028931"/>
    </source>
</evidence>
<evidence type="ECO:0000313" key="15">
    <source>
        <dbReference type="EMBL" id="AIL62851.1"/>
    </source>
</evidence>
<evidence type="ECO:0000256" key="7">
    <source>
        <dbReference type="ARBA" id="ARBA00023136"/>
    </source>
</evidence>
<feature type="signal peptide" evidence="12">
    <location>
        <begin position="1"/>
        <end position="23"/>
    </location>
</feature>
<keyword evidence="9 10" id="KW-0998">Cell outer membrane</keyword>
<dbReference type="NCBIfam" id="TIGR01783">
    <property type="entry name" value="TonB-siderophor"/>
    <property type="match status" value="1"/>
</dbReference>
<keyword evidence="3 10" id="KW-0813">Transport</keyword>
<evidence type="ECO:0000256" key="11">
    <source>
        <dbReference type="RuleBase" id="RU003357"/>
    </source>
</evidence>
<dbReference type="EMBL" id="CP009048">
    <property type="protein sequence ID" value="AIL62851.1"/>
    <property type="molecule type" value="Genomic_DNA"/>
</dbReference>
<evidence type="ECO:0000256" key="10">
    <source>
        <dbReference type="PROSITE-ProRule" id="PRU01360"/>
    </source>
</evidence>
<dbReference type="KEGG" id="palk:PSAKL28_36990"/>
<dbReference type="Gene3D" id="2.170.130.10">
    <property type="entry name" value="TonB-dependent receptor, plug domain"/>
    <property type="match status" value="1"/>
</dbReference>
<dbReference type="InterPro" id="IPR036942">
    <property type="entry name" value="Beta-barrel_TonB_sf"/>
</dbReference>
<keyword evidence="6 11" id="KW-0798">TonB box</keyword>
<comment type="similarity">
    <text evidence="2 10 11">Belongs to the TonB-dependent receptor family.</text>
</comment>
<dbReference type="InterPro" id="IPR012910">
    <property type="entry name" value="Plug_dom"/>
</dbReference>
<evidence type="ECO:0000256" key="6">
    <source>
        <dbReference type="ARBA" id="ARBA00023077"/>
    </source>
</evidence>
<dbReference type="Proteomes" id="UP000028931">
    <property type="component" value="Chromosome"/>
</dbReference>
<dbReference type="Gene3D" id="2.40.170.20">
    <property type="entry name" value="TonB-dependent receptor, beta-barrel domain"/>
    <property type="match status" value="1"/>
</dbReference>
<feature type="chain" id="PRO_5001718773" evidence="12">
    <location>
        <begin position="24"/>
        <end position="722"/>
    </location>
</feature>
<keyword evidence="4 10" id="KW-1134">Transmembrane beta strand</keyword>
<dbReference type="InterPro" id="IPR037066">
    <property type="entry name" value="Plug_dom_sf"/>
</dbReference>
<evidence type="ECO:0000256" key="2">
    <source>
        <dbReference type="ARBA" id="ARBA00009810"/>
    </source>
</evidence>
<evidence type="ECO:0000259" key="14">
    <source>
        <dbReference type="Pfam" id="PF07715"/>
    </source>
</evidence>
<keyword evidence="5 10" id="KW-0812">Transmembrane</keyword>
<organism evidence="15 16">
    <name type="scientific">Pseudomonas alkylphenolica</name>
    <dbReference type="NCBI Taxonomy" id="237609"/>
    <lineage>
        <taxon>Bacteria</taxon>
        <taxon>Pseudomonadati</taxon>
        <taxon>Pseudomonadota</taxon>
        <taxon>Gammaproteobacteria</taxon>
        <taxon>Pseudomonadales</taxon>
        <taxon>Pseudomonadaceae</taxon>
        <taxon>Pseudomonas</taxon>
    </lineage>
</organism>
<evidence type="ECO:0000256" key="1">
    <source>
        <dbReference type="ARBA" id="ARBA00004571"/>
    </source>
</evidence>
<dbReference type="PANTHER" id="PTHR32552">
    <property type="entry name" value="FERRICHROME IRON RECEPTOR-RELATED"/>
    <property type="match status" value="1"/>
</dbReference>
<dbReference type="AlphaFoldDB" id="A0A077FHY3"/>
<feature type="domain" description="TonB-dependent receptor-like beta-barrel" evidence="13">
    <location>
        <begin position="245"/>
        <end position="692"/>
    </location>
</feature>
<dbReference type="PANTHER" id="PTHR32552:SF84">
    <property type="entry name" value="TONB-DEPENDENT RECEPTOR-RELATED"/>
    <property type="match status" value="1"/>
</dbReference>
<feature type="domain" description="TonB-dependent receptor plug" evidence="14">
    <location>
        <begin position="60"/>
        <end position="160"/>
    </location>
</feature>
<dbReference type="RefSeq" id="WP_038613273.1">
    <property type="nucleotide sequence ID" value="NZ_CP009048.1"/>
</dbReference>
<dbReference type="GO" id="GO:0015344">
    <property type="term" value="F:siderophore uptake transmembrane transporter activity"/>
    <property type="evidence" value="ECO:0007669"/>
    <property type="project" value="TreeGrafter"/>
</dbReference>
<dbReference type="eggNOG" id="COG4774">
    <property type="taxonomic scope" value="Bacteria"/>
</dbReference>
<accession>A0A077FHY3</accession>
<dbReference type="Pfam" id="PF07715">
    <property type="entry name" value="Plug"/>
    <property type="match status" value="1"/>
</dbReference>
<dbReference type="InterPro" id="IPR039426">
    <property type="entry name" value="TonB-dep_rcpt-like"/>
</dbReference>
<evidence type="ECO:0000256" key="4">
    <source>
        <dbReference type="ARBA" id="ARBA00022452"/>
    </source>
</evidence>
<evidence type="ECO:0000259" key="13">
    <source>
        <dbReference type="Pfam" id="PF00593"/>
    </source>
</evidence>
<protein>
    <submittedName>
        <fullName evidence="15">TonB-dependent outermembrane receptor</fullName>
    </submittedName>
</protein>
<dbReference type="GO" id="GO:0038023">
    <property type="term" value="F:signaling receptor activity"/>
    <property type="evidence" value="ECO:0007669"/>
    <property type="project" value="InterPro"/>
</dbReference>